<dbReference type="EMBL" id="JABCKI010005725">
    <property type="protein sequence ID" value="KAG5639325.1"/>
    <property type="molecule type" value="Genomic_DNA"/>
</dbReference>
<reference evidence="1" key="2">
    <citation type="submission" date="2021-10" db="EMBL/GenBank/DDBJ databases">
        <title>Phylogenomics reveals ancestral predisposition of the termite-cultivated fungus Termitomyces towards a domesticated lifestyle.</title>
        <authorList>
            <person name="Auxier B."/>
            <person name="Grum-Grzhimaylo A."/>
            <person name="Cardenas M.E."/>
            <person name="Lodge J.D."/>
            <person name="Laessoe T."/>
            <person name="Pedersen O."/>
            <person name="Smith M.E."/>
            <person name="Kuyper T.W."/>
            <person name="Franco-Molano E.A."/>
            <person name="Baroni T.J."/>
            <person name="Aanen D.K."/>
        </authorList>
    </citation>
    <scope>NUCLEOTIDE SEQUENCE</scope>
    <source>
        <strain evidence="1">D49</strain>
    </source>
</reference>
<comment type="caution">
    <text evidence="1">The sequence shown here is derived from an EMBL/GenBank/DDBJ whole genome shotgun (WGS) entry which is preliminary data.</text>
</comment>
<sequence length="130" mass="15108">MFNFRRREIPWEVVDNKSVNAIPMYYEDEDLDIAVVGEADTRGTYVFQVTSGKEAPSLRNAVEFARQQLLQEIIKKGYNILLLESWQLTVFRRGKEHRIEVQYCGRPARALGKLPARRPPPFMAVLENCH</sequence>
<gene>
    <name evidence="1" type="ORF">H0H81_004528</name>
</gene>
<keyword evidence="2" id="KW-1185">Reference proteome</keyword>
<evidence type="ECO:0000313" key="2">
    <source>
        <dbReference type="Proteomes" id="UP000717328"/>
    </source>
</evidence>
<evidence type="ECO:0000313" key="1">
    <source>
        <dbReference type="EMBL" id="KAG5639325.1"/>
    </source>
</evidence>
<proteinExistence type="predicted"/>
<accession>A0A9P7G1V7</accession>
<name>A0A9P7G1V7_9AGAR</name>
<dbReference type="Proteomes" id="UP000717328">
    <property type="component" value="Unassembled WGS sequence"/>
</dbReference>
<protein>
    <submittedName>
        <fullName evidence="1">Uncharacterized protein</fullName>
    </submittedName>
</protein>
<dbReference type="AlphaFoldDB" id="A0A9P7G1V7"/>
<reference evidence="1" key="1">
    <citation type="submission" date="2021-02" db="EMBL/GenBank/DDBJ databases">
        <authorList>
            <person name="Nieuwenhuis M."/>
            <person name="Van De Peppel L.J.J."/>
        </authorList>
    </citation>
    <scope>NUCLEOTIDE SEQUENCE</scope>
    <source>
        <strain evidence="1">D49</strain>
    </source>
</reference>
<dbReference type="OrthoDB" id="3349961at2759"/>
<organism evidence="1 2">
    <name type="scientific">Sphagnurus paluster</name>
    <dbReference type="NCBI Taxonomy" id="117069"/>
    <lineage>
        <taxon>Eukaryota</taxon>
        <taxon>Fungi</taxon>
        <taxon>Dikarya</taxon>
        <taxon>Basidiomycota</taxon>
        <taxon>Agaricomycotina</taxon>
        <taxon>Agaricomycetes</taxon>
        <taxon>Agaricomycetidae</taxon>
        <taxon>Agaricales</taxon>
        <taxon>Tricholomatineae</taxon>
        <taxon>Lyophyllaceae</taxon>
        <taxon>Sphagnurus</taxon>
    </lineage>
</organism>